<dbReference type="InterPro" id="IPR026444">
    <property type="entry name" value="Secre_tail"/>
</dbReference>
<evidence type="ECO:0000313" key="5">
    <source>
        <dbReference type="Proteomes" id="UP000277579"/>
    </source>
</evidence>
<keyword evidence="5" id="KW-1185">Reference proteome</keyword>
<dbReference type="Gene3D" id="2.130.10.10">
    <property type="entry name" value="YVTN repeat-like/Quinoprotein amine dehydrogenase"/>
    <property type="match status" value="1"/>
</dbReference>
<sequence length="544" mass="59181">MTLQKPSTARLMAAACALLAAGTLQAQDILWEKSYGGKHSEYLFDAQPTSDYGFILAGSSLSKKTGNKTEEAAGDLDYWLWKMDEKGELDWQKSFGGAGADLLQAVRLTPDGGFILAGTSESAKGLQKKEDGYGKEDFWIIKLNARGAEQWQRTIGGSGQELLQSIAPTPDGGYIIGGSSSSPRSEKLVAGQPDTYGKSVAGFGNLDYWVVKLDSEGKIEWQKAFGGQYADQLRSIVPVRGGGYLLAGSSNSPESGNKSEKCYGQSDYWVVKLDAKGELEWQKVYGGEGDDQLQAALQSVDGNFLLAGSSASGTTGNKNASNGKGTDFWLLKIDPSGEVLWQKTYDIGKSDLLTSLEESRDGSLLLGGHAQSETYSTKKKDKEGINDYIAIKTDPKGEEQWTQTVGSGGEDILRKAVETRDGGYLLAGTSMGAVSRDRYTGQGRNDFWVVKLKDKRKKEEKKNPIEAYPNPTLHYSNVIVGYEFEKGTATVYDLSGRQLQHFEIHDRTVPVDLGGMPEGIYIVEIRTNVQEDSVKIVKAINKNP</sequence>
<accession>A0A495MLL2</accession>
<evidence type="ECO:0000313" key="4">
    <source>
        <dbReference type="EMBL" id="RKS26245.1"/>
    </source>
</evidence>
<feature type="signal peptide" evidence="2">
    <location>
        <begin position="1"/>
        <end position="26"/>
    </location>
</feature>
<dbReference type="AlphaFoldDB" id="A0A495MLL2"/>
<proteinExistence type="predicted"/>
<gene>
    <name evidence="4" type="ORF">CLV94_1302</name>
</gene>
<dbReference type="PANTHER" id="PTHR42754">
    <property type="entry name" value="ENDOGLUCANASE"/>
    <property type="match status" value="1"/>
</dbReference>
<feature type="chain" id="PRO_5019835132" evidence="2">
    <location>
        <begin position="27"/>
        <end position="544"/>
    </location>
</feature>
<comment type="caution">
    <text evidence="4">The sequence shown here is derived from an EMBL/GenBank/DDBJ whole genome shotgun (WGS) entry which is preliminary data.</text>
</comment>
<evidence type="ECO:0000256" key="2">
    <source>
        <dbReference type="SAM" id="SignalP"/>
    </source>
</evidence>
<evidence type="ECO:0000256" key="1">
    <source>
        <dbReference type="ARBA" id="ARBA00022729"/>
    </source>
</evidence>
<protein>
    <submittedName>
        <fullName evidence="4">Putative secreted protein (Por secretion system target)</fullName>
    </submittedName>
</protein>
<dbReference type="InterPro" id="IPR011047">
    <property type="entry name" value="Quinoprotein_ADH-like_sf"/>
</dbReference>
<reference evidence="4 5" key="1">
    <citation type="submission" date="2018-10" db="EMBL/GenBank/DDBJ databases">
        <title>Genomic Encyclopedia of Archaeal and Bacterial Type Strains, Phase II (KMG-II): from individual species to whole genera.</title>
        <authorList>
            <person name="Goeker M."/>
        </authorList>
    </citation>
    <scope>NUCLEOTIDE SEQUENCE [LARGE SCALE GENOMIC DNA]</scope>
    <source>
        <strain evidence="4 5">DSM 29537</strain>
    </source>
</reference>
<feature type="domain" description="Secretion system C-terminal sorting" evidence="3">
    <location>
        <begin position="468"/>
        <end position="536"/>
    </location>
</feature>
<name>A0A495MLL2_9FLAO</name>
<dbReference type="NCBIfam" id="TIGR04183">
    <property type="entry name" value="Por_Secre_tail"/>
    <property type="match status" value="1"/>
</dbReference>
<dbReference type="RefSeq" id="WP_245982466.1">
    <property type="nucleotide sequence ID" value="NZ_RBLC01000001.1"/>
</dbReference>
<dbReference type="Proteomes" id="UP000277579">
    <property type="component" value="Unassembled WGS sequence"/>
</dbReference>
<dbReference type="EMBL" id="RBLC01000001">
    <property type="protein sequence ID" value="RKS26245.1"/>
    <property type="molecule type" value="Genomic_DNA"/>
</dbReference>
<dbReference type="InterPro" id="IPR015943">
    <property type="entry name" value="WD40/YVTN_repeat-like_dom_sf"/>
</dbReference>
<dbReference type="Pfam" id="PF18962">
    <property type="entry name" value="Por_Secre_tail"/>
    <property type="match status" value="1"/>
</dbReference>
<keyword evidence="1 2" id="KW-0732">Signal</keyword>
<organism evidence="4 5">
    <name type="scientific">Flavobacterium endophyticum</name>
    <dbReference type="NCBI Taxonomy" id="1540163"/>
    <lineage>
        <taxon>Bacteria</taxon>
        <taxon>Pseudomonadati</taxon>
        <taxon>Bacteroidota</taxon>
        <taxon>Flavobacteriia</taxon>
        <taxon>Flavobacteriales</taxon>
        <taxon>Flavobacteriaceae</taxon>
        <taxon>Flavobacterium</taxon>
    </lineage>
</organism>
<evidence type="ECO:0000259" key="3">
    <source>
        <dbReference type="Pfam" id="PF18962"/>
    </source>
</evidence>
<dbReference type="SUPFAM" id="SSF50998">
    <property type="entry name" value="Quinoprotein alcohol dehydrogenase-like"/>
    <property type="match status" value="1"/>
</dbReference>
<dbReference type="PANTHER" id="PTHR42754:SF1">
    <property type="entry name" value="LIPOPROTEIN"/>
    <property type="match status" value="1"/>
</dbReference>